<sequence length="131" mass="15072">MLLRNQFGPPIWVVQPERADWTDGEASSEVKSLIDCHSGRSDGHVWVRCFEAWLCVDLSGYINLAITAASLPIKSPHIQPSALFSKIQYPTNPQQISIYTYNPRSLTWKTPEQKLQMLSDQSRNRRIRKPY</sequence>
<dbReference type="Proteomes" id="UP000325313">
    <property type="component" value="Unassembled WGS sequence"/>
</dbReference>
<organism evidence="1 2">
    <name type="scientific">Puccinia graminis f. sp. tritici</name>
    <dbReference type="NCBI Taxonomy" id="56615"/>
    <lineage>
        <taxon>Eukaryota</taxon>
        <taxon>Fungi</taxon>
        <taxon>Dikarya</taxon>
        <taxon>Basidiomycota</taxon>
        <taxon>Pucciniomycotina</taxon>
        <taxon>Pucciniomycetes</taxon>
        <taxon>Pucciniales</taxon>
        <taxon>Pucciniaceae</taxon>
        <taxon>Puccinia</taxon>
    </lineage>
</organism>
<proteinExistence type="predicted"/>
<gene>
    <name evidence="1" type="ORF">PGTUg99_030896</name>
</gene>
<accession>A0A5B0S6U6</accession>
<evidence type="ECO:0000313" key="2">
    <source>
        <dbReference type="Proteomes" id="UP000325313"/>
    </source>
</evidence>
<name>A0A5B0S6U6_PUCGR</name>
<reference evidence="1 2" key="1">
    <citation type="submission" date="2019-05" db="EMBL/GenBank/DDBJ databases">
        <title>Emergence of the Ug99 lineage of the wheat stem rust pathogen through somatic hybridization.</title>
        <authorList>
            <person name="Li F."/>
            <person name="Upadhyaya N.M."/>
            <person name="Sperschneider J."/>
            <person name="Matny O."/>
            <person name="Nguyen-Phuc H."/>
            <person name="Mago R."/>
            <person name="Raley C."/>
            <person name="Miller M.E."/>
            <person name="Silverstein K.A.T."/>
            <person name="Henningsen E."/>
            <person name="Hirsch C.D."/>
            <person name="Visser B."/>
            <person name="Pretorius Z.A."/>
            <person name="Steffenson B.J."/>
            <person name="Schwessinger B."/>
            <person name="Dodds P.N."/>
            <person name="Figueroa M."/>
        </authorList>
    </citation>
    <scope>NUCLEOTIDE SEQUENCE [LARGE SCALE GENOMIC DNA]</scope>
    <source>
        <strain evidence="1 2">Ug99</strain>
    </source>
</reference>
<protein>
    <submittedName>
        <fullName evidence="1">Uncharacterized protein</fullName>
    </submittedName>
</protein>
<comment type="caution">
    <text evidence="1">The sequence shown here is derived from an EMBL/GenBank/DDBJ whole genome shotgun (WGS) entry which is preliminary data.</text>
</comment>
<dbReference type="EMBL" id="VDEP01000070">
    <property type="protein sequence ID" value="KAA1133896.1"/>
    <property type="molecule type" value="Genomic_DNA"/>
</dbReference>
<evidence type="ECO:0000313" key="1">
    <source>
        <dbReference type="EMBL" id="KAA1133896.1"/>
    </source>
</evidence>
<dbReference type="AlphaFoldDB" id="A0A5B0S6U6"/>